<sequence length="516" mass="58843">MASLPLNFFKIMIGNFRDAMFIPPICIRTLEGLLEKYCSIEDSNGHVWQVKLSLLNGSMAFTQGWRDFVLDHSIAVGELVFHAQIFGTSGAERVKLIQPEKCHEELNLDKTVRRSSVNNNSGIQDQEEKEKPEMAEHCSKCSTDDRKRKSVKVETHDEEIHLNRMKIRKLAENDLLYLNESIKKDLEEKRECSVALDNGFFSKNFDGKVATECKSIPKKSQVCDDKFEPPRPPFSPTEYKPPMPPIDKDSRKNKEVHKTYSRDYRKTVNNGIPKYSKCGKVHVVEKHAHKLKSNAVCSRYLGGVKTKIVKQERCPAPDIKPGSSQAPIIVETSKSDIKKVFPVQCSKVHQKTQLPGQKLLDKKVQTPERGAMRPIKSHKAAAACTEAIARNQNPSRGIPNKYLLTEDGVCHIVDDDSMTKPGVRRSTPVEFCMVEKKEMPKKLPFSLGRTPHNRKVIILKDPSMRLWPVLYLEDMKHIISGWKEFAAANKIRRGNICEFELINEPEYILQVRITKK</sequence>
<accession>A0ACB7W1T7</accession>
<protein>
    <submittedName>
        <fullName evidence="1">B3 DNA binding domain-containing protein</fullName>
    </submittedName>
</protein>
<gene>
    <name evidence="1" type="ORF">IHE45_05G062900</name>
</gene>
<organism evidence="1 2">
    <name type="scientific">Dioscorea alata</name>
    <name type="common">Purple yam</name>
    <dbReference type="NCBI Taxonomy" id="55571"/>
    <lineage>
        <taxon>Eukaryota</taxon>
        <taxon>Viridiplantae</taxon>
        <taxon>Streptophyta</taxon>
        <taxon>Embryophyta</taxon>
        <taxon>Tracheophyta</taxon>
        <taxon>Spermatophyta</taxon>
        <taxon>Magnoliopsida</taxon>
        <taxon>Liliopsida</taxon>
        <taxon>Dioscoreales</taxon>
        <taxon>Dioscoreaceae</taxon>
        <taxon>Dioscorea</taxon>
    </lineage>
</organism>
<comment type="caution">
    <text evidence="1">The sequence shown here is derived from an EMBL/GenBank/DDBJ whole genome shotgun (WGS) entry which is preliminary data.</text>
</comment>
<dbReference type="Proteomes" id="UP000827976">
    <property type="component" value="Chromosome 5"/>
</dbReference>
<evidence type="ECO:0000313" key="1">
    <source>
        <dbReference type="EMBL" id="KAH7681510.1"/>
    </source>
</evidence>
<proteinExistence type="predicted"/>
<evidence type="ECO:0000313" key="2">
    <source>
        <dbReference type="Proteomes" id="UP000827976"/>
    </source>
</evidence>
<keyword evidence="2" id="KW-1185">Reference proteome</keyword>
<dbReference type="EMBL" id="CM037015">
    <property type="protein sequence ID" value="KAH7681510.1"/>
    <property type="molecule type" value="Genomic_DNA"/>
</dbReference>
<reference evidence="2" key="1">
    <citation type="journal article" date="2022" name="Nat. Commun.">
        <title>Chromosome evolution and the genetic basis of agronomically important traits in greater yam.</title>
        <authorList>
            <person name="Bredeson J.V."/>
            <person name="Lyons J.B."/>
            <person name="Oniyinde I.O."/>
            <person name="Okereke N.R."/>
            <person name="Kolade O."/>
            <person name="Nnabue I."/>
            <person name="Nwadili C.O."/>
            <person name="Hribova E."/>
            <person name="Parker M."/>
            <person name="Nwogha J."/>
            <person name="Shu S."/>
            <person name="Carlson J."/>
            <person name="Kariba R."/>
            <person name="Muthemba S."/>
            <person name="Knop K."/>
            <person name="Barton G.J."/>
            <person name="Sherwood A.V."/>
            <person name="Lopez-Montes A."/>
            <person name="Asiedu R."/>
            <person name="Jamnadass R."/>
            <person name="Muchugi A."/>
            <person name="Goodstein D."/>
            <person name="Egesi C.N."/>
            <person name="Featherston J."/>
            <person name="Asfaw A."/>
            <person name="Simpson G.G."/>
            <person name="Dolezel J."/>
            <person name="Hendre P.S."/>
            <person name="Van Deynze A."/>
            <person name="Kumar P.L."/>
            <person name="Obidiegwu J.E."/>
            <person name="Bhattacharjee R."/>
            <person name="Rokhsar D.S."/>
        </authorList>
    </citation>
    <scope>NUCLEOTIDE SEQUENCE [LARGE SCALE GENOMIC DNA]</scope>
    <source>
        <strain evidence="2">cv. TDa95/00328</strain>
    </source>
</reference>
<name>A0ACB7W1T7_DIOAL</name>